<evidence type="ECO:0000313" key="2">
    <source>
        <dbReference type="Proteomes" id="UP000887458"/>
    </source>
</evidence>
<comment type="caution">
    <text evidence="1">The sequence shown here is derived from an EMBL/GenBank/DDBJ whole genome shotgun (WGS) entry which is preliminary data.</text>
</comment>
<proteinExistence type="predicted"/>
<dbReference type="Proteomes" id="UP000887458">
    <property type="component" value="Unassembled WGS sequence"/>
</dbReference>
<dbReference type="EMBL" id="NJHN03000106">
    <property type="protein sequence ID" value="KAH9414672.1"/>
    <property type="molecule type" value="Genomic_DNA"/>
</dbReference>
<name>A0ABQ8IWV5_DERPT</name>
<keyword evidence="2" id="KW-1185">Reference proteome</keyword>
<sequence length="68" mass="7501">MLSTLPLPTLALSISSSAPKNNDENPYDSSSLNSKLDLLLFIILISIRFCHQQSNQQHAKSQLYPGTV</sequence>
<organism evidence="1 2">
    <name type="scientific">Dermatophagoides pteronyssinus</name>
    <name type="common">European house dust mite</name>
    <dbReference type="NCBI Taxonomy" id="6956"/>
    <lineage>
        <taxon>Eukaryota</taxon>
        <taxon>Metazoa</taxon>
        <taxon>Ecdysozoa</taxon>
        <taxon>Arthropoda</taxon>
        <taxon>Chelicerata</taxon>
        <taxon>Arachnida</taxon>
        <taxon>Acari</taxon>
        <taxon>Acariformes</taxon>
        <taxon>Sarcoptiformes</taxon>
        <taxon>Astigmata</taxon>
        <taxon>Psoroptidia</taxon>
        <taxon>Analgoidea</taxon>
        <taxon>Pyroglyphidae</taxon>
        <taxon>Dermatophagoidinae</taxon>
        <taxon>Dermatophagoides</taxon>
    </lineage>
</organism>
<reference evidence="1 2" key="1">
    <citation type="journal article" date="2018" name="J. Allergy Clin. Immunol.">
        <title>High-quality assembly of Dermatophagoides pteronyssinus genome and transcriptome reveals a wide range of novel allergens.</title>
        <authorList>
            <person name="Liu X.Y."/>
            <person name="Yang K.Y."/>
            <person name="Wang M.Q."/>
            <person name="Kwok J.S."/>
            <person name="Zeng X."/>
            <person name="Yang Z."/>
            <person name="Xiao X.J."/>
            <person name="Lau C.P."/>
            <person name="Li Y."/>
            <person name="Huang Z.M."/>
            <person name="Ba J.G."/>
            <person name="Yim A.K."/>
            <person name="Ouyang C.Y."/>
            <person name="Ngai S.M."/>
            <person name="Chan T.F."/>
            <person name="Leung E.L."/>
            <person name="Liu L."/>
            <person name="Liu Z.G."/>
            <person name="Tsui S.K."/>
        </authorList>
    </citation>
    <scope>NUCLEOTIDE SEQUENCE [LARGE SCALE GENOMIC DNA]</scope>
    <source>
        <strain evidence="1">Derp</strain>
    </source>
</reference>
<protein>
    <submittedName>
        <fullName evidence="1">Uncharacterized protein</fullName>
    </submittedName>
</protein>
<gene>
    <name evidence="1" type="ORF">DERP_014179</name>
</gene>
<evidence type="ECO:0000313" key="1">
    <source>
        <dbReference type="EMBL" id="KAH9414672.1"/>
    </source>
</evidence>
<accession>A0ABQ8IWV5</accession>
<reference evidence="1 2" key="2">
    <citation type="journal article" date="2022" name="Mol. Biol. Evol.">
        <title>Comparative Genomics Reveals Insights into the Divergent Evolution of Astigmatic Mites and Household Pest Adaptations.</title>
        <authorList>
            <person name="Xiong Q."/>
            <person name="Wan A.T."/>
            <person name="Liu X."/>
            <person name="Fung C.S."/>
            <person name="Xiao X."/>
            <person name="Malainual N."/>
            <person name="Hou J."/>
            <person name="Wang L."/>
            <person name="Wang M."/>
            <person name="Yang K.Y."/>
            <person name="Cui Y."/>
            <person name="Leung E.L."/>
            <person name="Nong W."/>
            <person name="Shin S.K."/>
            <person name="Au S.W."/>
            <person name="Jeong K.Y."/>
            <person name="Chew F.T."/>
            <person name="Hui J.H."/>
            <person name="Leung T.F."/>
            <person name="Tungtrongchitr A."/>
            <person name="Zhong N."/>
            <person name="Liu Z."/>
            <person name="Tsui S.K."/>
        </authorList>
    </citation>
    <scope>NUCLEOTIDE SEQUENCE [LARGE SCALE GENOMIC DNA]</scope>
    <source>
        <strain evidence="1">Derp</strain>
    </source>
</reference>